<evidence type="ECO:0000256" key="1">
    <source>
        <dbReference type="ARBA" id="ARBA00000900"/>
    </source>
</evidence>
<feature type="transmembrane region" description="Helical" evidence="11">
    <location>
        <begin position="20"/>
        <end position="45"/>
    </location>
</feature>
<feature type="domain" description="RING-type" evidence="12">
    <location>
        <begin position="106"/>
        <end position="148"/>
    </location>
</feature>
<dbReference type="PANTHER" id="PTHR46913">
    <property type="entry name" value="RING-H2 FINGER PROTEIN ATL16"/>
    <property type="match status" value="1"/>
</dbReference>
<evidence type="ECO:0000256" key="9">
    <source>
        <dbReference type="PROSITE-ProRule" id="PRU00175"/>
    </source>
</evidence>
<dbReference type="EC" id="2.3.2.27" evidence="3"/>
<keyword evidence="6 9" id="KW-0863">Zinc-finger</keyword>
<keyword evidence="7" id="KW-0833">Ubl conjugation pathway</keyword>
<dbReference type="InterPro" id="IPR013083">
    <property type="entry name" value="Znf_RING/FYVE/PHD"/>
</dbReference>
<keyword evidence="8" id="KW-0862">Zinc</keyword>
<evidence type="ECO:0000256" key="10">
    <source>
        <dbReference type="SAM" id="MobiDB-lite"/>
    </source>
</evidence>
<keyword evidence="14" id="KW-1185">Reference proteome</keyword>
<dbReference type="PANTHER" id="PTHR46913:SF23">
    <property type="entry name" value="E3 UBIQUITIN-PROTEIN LIGASE RHA4A-RELATED"/>
    <property type="match status" value="1"/>
</dbReference>
<protein>
    <recommendedName>
        <fullName evidence="3">RING-type E3 ubiquitin transferase</fullName>
        <ecNumber evidence="3">2.3.2.27</ecNumber>
    </recommendedName>
</protein>
<evidence type="ECO:0000313" key="14">
    <source>
        <dbReference type="Proteomes" id="UP000187406"/>
    </source>
</evidence>
<dbReference type="GO" id="GO:0061630">
    <property type="term" value="F:ubiquitin protein ligase activity"/>
    <property type="evidence" value="ECO:0007669"/>
    <property type="project" value="UniProtKB-EC"/>
</dbReference>
<dbReference type="InterPro" id="IPR044600">
    <property type="entry name" value="ATL1/ATL16-like"/>
</dbReference>
<evidence type="ECO:0000259" key="12">
    <source>
        <dbReference type="PROSITE" id="PS50089"/>
    </source>
</evidence>
<keyword evidence="4" id="KW-0808">Transferase</keyword>
<keyword evidence="5" id="KW-0479">Metal-binding</keyword>
<proteinExistence type="predicted"/>
<comment type="caution">
    <text evidence="13">The sequence shown here is derived from an EMBL/GenBank/DDBJ whole genome shotgun (WGS) entry which is preliminary data.</text>
</comment>
<gene>
    <name evidence="13" type="ORF">CFOL_v3_12177</name>
</gene>
<dbReference type="Proteomes" id="UP000187406">
    <property type="component" value="Unassembled WGS sequence"/>
</dbReference>
<dbReference type="CDD" id="cd16461">
    <property type="entry name" value="RING-H2_EL5-like"/>
    <property type="match status" value="1"/>
</dbReference>
<evidence type="ECO:0000256" key="4">
    <source>
        <dbReference type="ARBA" id="ARBA00022679"/>
    </source>
</evidence>
<reference evidence="14" key="1">
    <citation type="submission" date="2016-04" db="EMBL/GenBank/DDBJ databases">
        <title>Cephalotus genome sequencing.</title>
        <authorList>
            <person name="Fukushima K."/>
            <person name="Hasebe M."/>
            <person name="Fang X."/>
        </authorList>
    </citation>
    <scope>NUCLEOTIDE SEQUENCE [LARGE SCALE GENOMIC DNA]</scope>
    <source>
        <strain evidence="14">cv. St1</strain>
    </source>
</reference>
<dbReference type="OrthoDB" id="8062037at2759"/>
<comment type="catalytic activity">
    <reaction evidence="1">
        <text>S-ubiquitinyl-[E2 ubiquitin-conjugating enzyme]-L-cysteine + [acceptor protein]-L-lysine = [E2 ubiquitin-conjugating enzyme]-L-cysteine + N(6)-ubiquitinyl-[acceptor protein]-L-lysine.</text>
        <dbReference type="EC" id="2.3.2.27"/>
    </reaction>
</comment>
<dbReference type="EMBL" id="BDDD01000652">
    <property type="protein sequence ID" value="GAV68674.1"/>
    <property type="molecule type" value="Genomic_DNA"/>
</dbReference>
<evidence type="ECO:0000256" key="7">
    <source>
        <dbReference type="ARBA" id="ARBA00022786"/>
    </source>
</evidence>
<name>A0A1Q3BLD2_CEPFO</name>
<dbReference type="GO" id="GO:0008270">
    <property type="term" value="F:zinc ion binding"/>
    <property type="evidence" value="ECO:0007669"/>
    <property type="project" value="UniProtKB-KW"/>
</dbReference>
<keyword evidence="11" id="KW-0472">Membrane</keyword>
<dbReference type="Gene3D" id="3.30.40.10">
    <property type="entry name" value="Zinc/RING finger domain, C3HC4 (zinc finger)"/>
    <property type="match status" value="1"/>
</dbReference>
<accession>A0A1Q3BLD2</accession>
<comment type="pathway">
    <text evidence="2">Protein modification; protein ubiquitination.</text>
</comment>
<sequence>MGLPQTPSPPHLYPQALQLKLYQAFIFSIPILFSIILFLLFYLFYLKRRASNNLSSSPPPILPRSSNHSTSYVASPCHKIGSKEELKDELQIVLFDEKLRTRDSQCSVCLGEFEFKEELHQVPLCKHVFHIDCIHHWLCSNSTCPLCRCFIPTNKLHNPPPPPVTDLRQQDTINSNQHQENVSLEQQQQLAGGSSNSANISTEQQMIPVEGSSSATTGLCSRERLPQMSIFVANEAVGSSNAESVVIHIETHNM</sequence>
<evidence type="ECO:0000256" key="3">
    <source>
        <dbReference type="ARBA" id="ARBA00012483"/>
    </source>
</evidence>
<evidence type="ECO:0000256" key="11">
    <source>
        <dbReference type="SAM" id="Phobius"/>
    </source>
</evidence>
<dbReference type="GO" id="GO:0016567">
    <property type="term" value="P:protein ubiquitination"/>
    <property type="evidence" value="ECO:0007669"/>
    <property type="project" value="InterPro"/>
</dbReference>
<dbReference type="InParanoid" id="A0A1Q3BLD2"/>
<dbReference type="Pfam" id="PF13639">
    <property type="entry name" value="zf-RING_2"/>
    <property type="match status" value="1"/>
</dbReference>
<evidence type="ECO:0000256" key="5">
    <source>
        <dbReference type="ARBA" id="ARBA00022723"/>
    </source>
</evidence>
<evidence type="ECO:0000256" key="2">
    <source>
        <dbReference type="ARBA" id="ARBA00004906"/>
    </source>
</evidence>
<evidence type="ECO:0000256" key="6">
    <source>
        <dbReference type="ARBA" id="ARBA00022771"/>
    </source>
</evidence>
<dbReference type="SMART" id="SM00184">
    <property type="entry name" value="RING"/>
    <property type="match status" value="1"/>
</dbReference>
<dbReference type="PROSITE" id="PS50089">
    <property type="entry name" value="ZF_RING_2"/>
    <property type="match status" value="1"/>
</dbReference>
<feature type="region of interest" description="Disordered" evidence="10">
    <location>
        <begin position="178"/>
        <end position="198"/>
    </location>
</feature>
<keyword evidence="11" id="KW-1133">Transmembrane helix</keyword>
<organism evidence="13 14">
    <name type="scientific">Cephalotus follicularis</name>
    <name type="common">Albany pitcher plant</name>
    <dbReference type="NCBI Taxonomy" id="3775"/>
    <lineage>
        <taxon>Eukaryota</taxon>
        <taxon>Viridiplantae</taxon>
        <taxon>Streptophyta</taxon>
        <taxon>Embryophyta</taxon>
        <taxon>Tracheophyta</taxon>
        <taxon>Spermatophyta</taxon>
        <taxon>Magnoliopsida</taxon>
        <taxon>eudicotyledons</taxon>
        <taxon>Gunneridae</taxon>
        <taxon>Pentapetalae</taxon>
        <taxon>rosids</taxon>
        <taxon>fabids</taxon>
        <taxon>Oxalidales</taxon>
        <taxon>Cephalotaceae</taxon>
        <taxon>Cephalotus</taxon>
    </lineage>
</organism>
<evidence type="ECO:0000313" key="13">
    <source>
        <dbReference type="EMBL" id="GAV68674.1"/>
    </source>
</evidence>
<dbReference type="InterPro" id="IPR001841">
    <property type="entry name" value="Znf_RING"/>
</dbReference>
<evidence type="ECO:0000256" key="8">
    <source>
        <dbReference type="ARBA" id="ARBA00022833"/>
    </source>
</evidence>
<dbReference type="STRING" id="3775.A0A1Q3BLD2"/>
<dbReference type="SUPFAM" id="SSF57850">
    <property type="entry name" value="RING/U-box"/>
    <property type="match status" value="1"/>
</dbReference>
<keyword evidence="11" id="KW-0812">Transmembrane</keyword>
<dbReference type="AlphaFoldDB" id="A0A1Q3BLD2"/>